<dbReference type="OrthoDB" id="9800237at2"/>
<gene>
    <name evidence="1" type="ORF">C7435_1772</name>
</gene>
<dbReference type="GO" id="GO:0006633">
    <property type="term" value="P:fatty acid biosynthetic process"/>
    <property type="evidence" value="ECO:0007669"/>
    <property type="project" value="TreeGrafter"/>
</dbReference>
<dbReference type="EMBL" id="RBIM01000004">
    <property type="protein sequence ID" value="RKQ96442.1"/>
    <property type="molecule type" value="Genomic_DNA"/>
</dbReference>
<dbReference type="Gene3D" id="3.10.129.10">
    <property type="entry name" value="Hotdog Thioesterase"/>
    <property type="match status" value="1"/>
</dbReference>
<organism evidence="1 2">
    <name type="scientific">Maricaulis maris</name>
    <dbReference type="NCBI Taxonomy" id="74318"/>
    <lineage>
        <taxon>Bacteria</taxon>
        <taxon>Pseudomonadati</taxon>
        <taxon>Pseudomonadota</taxon>
        <taxon>Alphaproteobacteria</taxon>
        <taxon>Maricaulales</taxon>
        <taxon>Maricaulaceae</taxon>
        <taxon>Maricaulis</taxon>
    </lineage>
</organism>
<dbReference type="PANTHER" id="PTHR43437">
    <property type="entry name" value="HYDROXYACYL-THIOESTER DEHYDRATASE TYPE 2, MITOCHONDRIAL-RELATED"/>
    <property type="match status" value="1"/>
</dbReference>
<dbReference type="Proteomes" id="UP000273675">
    <property type="component" value="Unassembled WGS sequence"/>
</dbReference>
<dbReference type="SUPFAM" id="SSF54637">
    <property type="entry name" value="Thioesterase/thiol ester dehydrase-isomerase"/>
    <property type="match status" value="1"/>
</dbReference>
<proteinExistence type="predicted"/>
<evidence type="ECO:0000313" key="1">
    <source>
        <dbReference type="EMBL" id="RKQ96442.1"/>
    </source>
</evidence>
<reference evidence="1 2" key="1">
    <citation type="submission" date="2018-10" db="EMBL/GenBank/DDBJ databases">
        <title>Genomic Encyclopedia of Type Strains, Phase IV (KMG-IV): sequencing the most valuable type-strain genomes for metagenomic binning, comparative biology and taxonomic classification.</title>
        <authorList>
            <person name="Goeker M."/>
        </authorList>
    </citation>
    <scope>NUCLEOTIDE SEQUENCE [LARGE SCALE GENOMIC DNA]</scope>
    <source>
        <strain evidence="1 2">DSM 4734</strain>
    </source>
</reference>
<dbReference type="AlphaFoldDB" id="A0A495D3H7"/>
<dbReference type="InterPro" id="IPR050965">
    <property type="entry name" value="UPF0336/Enoyl-CoA_hydratase"/>
</dbReference>
<accession>A0A495D3H7</accession>
<protein>
    <submittedName>
        <fullName evidence="1">Acyl dehydratase</fullName>
    </submittedName>
</protein>
<evidence type="ECO:0000313" key="2">
    <source>
        <dbReference type="Proteomes" id="UP000273675"/>
    </source>
</evidence>
<name>A0A495D3H7_9PROT</name>
<sequence length="129" mass="13611">MSAALTIGQSAQTQRRFTPADAAELHALAGAPPETDHVPEPLINGLFSYLLGVELPGQGTNYLKQETRFLADAPFGDPLIARVEITRLRPDKQLVDLATTCTTSGGVKIADGRALVLAKDVAGAFNTPV</sequence>
<dbReference type="GO" id="GO:0019171">
    <property type="term" value="F:(3R)-hydroxyacyl-[acyl-carrier-protein] dehydratase activity"/>
    <property type="evidence" value="ECO:0007669"/>
    <property type="project" value="TreeGrafter"/>
</dbReference>
<dbReference type="PANTHER" id="PTHR43437:SF3">
    <property type="entry name" value="HYDROXYACYL-THIOESTER DEHYDRATASE TYPE 2, MITOCHONDRIAL"/>
    <property type="match status" value="1"/>
</dbReference>
<comment type="caution">
    <text evidence="1">The sequence shown here is derived from an EMBL/GenBank/DDBJ whole genome shotgun (WGS) entry which is preliminary data.</text>
</comment>
<dbReference type="RefSeq" id="WP_121210969.1">
    <property type="nucleotide sequence ID" value="NZ_RBIM01000004.1"/>
</dbReference>
<dbReference type="InterPro" id="IPR029069">
    <property type="entry name" value="HotDog_dom_sf"/>
</dbReference>